<reference evidence="4" key="2">
    <citation type="submission" date="2018-04" db="EMBL/GenBank/DDBJ databases">
        <title>OnivRS2 (Oryza nivara Reference Sequence Version 2).</title>
        <authorList>
            <person name="Zhang J."/>
            <person name="Kudrna D."/>
            <person name="Lee S."/>
            <person name="Talag J."/>
            <person name="Rajasekar S."/>
            <person name="Welchert J."/>
            <person name="Hsing Y.-I."/>
            <person name="Wing R.A."/>
        </authorList>
    </citation>
    <scope>NUCLEOTIDE SEQUENCE [LARGE SCALE GENOMIC DNA]</scope>
    <source>
        <strain evidence="4">SL10</strain>
    </source>
</reference>
<evidence type="ECO:0000256" key="1">
    <source>
        <dbReference type="SAM" id="MobiDB-lite"/>
    </source>
</evidence>
<dbReference type="HOGENOM" id="CLU_068342_0_0_1"/>
<keyword evidence="5" id="KW-1185">Reference proteome</keyword>
<dbReference type="Proteomes" id="UP000006591">
    <property type="component" value="Chromosome 6"/>
</dbReference>
<keyword evidence="2" id="KW-0812">Transmembrane</keyword>
<reference evidence="4" key="1">
    <citation type="submission" date="2015-04" db="UniProtKB">
        <authorList>
            <consortium name="EnsemblPlants"/>
        </authorList>
    </citation>
    <scope>IDENTIFICATION</scope>
    <source>
        <strain evidence="4">SL10</strain>
    </source>
</reference>
<sequence length="196" mass="20532">MEVGDSGGVTDVAKLGDGDTNTTEDDGGGADPVRSDGGGLEAVCSGGGGSEVVRGSGGCSDAGGWIWDPSSSLSPGSGIHAGCAIWVELKLLRFNGELHGEVWLSPVKPTPKSTAQQQISNLCNFYEGDRRGLLVRQAVCMLKETQGCNRRGFAAAPCRFAPSALPSFRRLFMFLVQFSILCILLFLLTMFGGLPS</sequence>
<evidence type="ECO:0000256" key="2">
    <source>
        <dbReference type="SAM" id="Phobius"/>
    </source>
</evidence>
<name>A0A0E0HQJ3_ORYNI</name>
<protein>
    <recommendedName>
        <fullName evidence="3">DUF3778 domain-containing protein</fullName>
    </recommendedName>
</protein>
<dbReference type="AlphaFoldDB" id="A0A0E0HQJ3"/>
<keyword evidence="2" id="KW-1133">Transmembrane helix</keyword>
<feature type="transmembrane region" description="Helical" evidence="2">
    <location>
        <begin position="171"/>
        <end position="194"/>
    </location>
</feature>
<evidence type="ECO:0000313" key="5">
    <source>
        <dbReference type="Proteomes" id="UP000006591"/>
    </source>
</evidence>
<keyword evidence="2" id="KW-0472">Membrane</keyword>
<dbReference type="OMA" id="WIWDPSS"/>
<accession>A0A0E0HQJ3</accession>
<dbReference type="InterPro" id="IPR022256">
    <property type="entry name" value="DUF3778"/>
</dbReference>
<dbReference type="Pfam" id="PF12620">
    <property type="entry name" value="DUF3778"/>
    <property type="match status" value="1"/>
</dbReference>
<dbReference type="EnsemblPlants" id="ONIVA06G16790.1">
    <property type="protein sequence ID" value="ONIVA06G16790.1"/>
    <property type="gene ID" value="ONIVA06G16790"/>
</dbReference>
<evidence type="ECO:0000259" key="3">
    <source>
        <dbReference type="Pfam" id="PF12620"/>
    </source>
</evidence>
<feature type="domain" description="DUF3778" evidence="3">
    <location>
        <begin position="62"/>
        <end position="111"/>
    </location>
</feature>
<organism evidence="4">
    <name type="scientific">Oryza nivara</name>
    <name type="common">Indian wild rice</name>
    <name type="synonym">Oryza sativa f. spontanea</name>
    <dbReference type="NCBI Taxonomy" id="4536"/>
    <lineage>
        <taxon>Eukaryota</taxon>
        <taxon>Viridiplantae</taxon>
        <taxon>Streptophyta</taxon>
        <taxon>Embryophyta</taxon>
        <taxon>Tracheophyta</taxon>
        <taxon>Spermatophyta</taxon>
        <taxon>Magnoliopsida</taxon>
        <taxon>Liliopsida</taxon>
        <taxon>Poales</taxon>
        <taxon>Poaceae</taxon>
        <taxon>BOP clade</taxon>
        <taxon>Oryzoideae</taxon>
        <taxon>Oryzeae</taxon>
        <taxon>Oryzinae</taxon>
        <taxon>Oryza</taxon>
    </lineage>
</organism>
<dbReference type="Gramene" id="ONIVA06G16790.1">
    <property type="protein sequence ID" value="ONIVA06G16790.1"/>
    <property type="gene ID" value="ONIVA06G16790"/>
</dbReference>
<evidence type="ECO:0000313" key="4">
    <source>
        <dbReference type="EnsemblPlants" id="ONIVA06G16790.1"/>
    </source>
</evidence>
<proteinExistence type="predicted"/>
<feature type="region of interest" description="Disordered" evidence="1">
    <location>
        <begin position="1"/>
        <end position="41"/>
    </location>
</feature>